<feature type="transmembrane region" description="Helical" evidence="2">
    <location>
        <begin position="7"/>
        <end position="23"/>
    </location>
</feature>
<reference evidence="4 5" key="1">
    <citation type="submission" date="2017-06" db="EMBL/GenBank/DDBJ databases">
        <authorList>
            <person name="Kim H.J."/>
            <person name="Triplett B.A."/>
        </authorList>
    </citation>
    <scope>NUCLEOTIDE SEQUENCE [LARGE SCALE GENOMIC DNA]</scope>
    <source>
        <strain evidence="4 5">DSM 18704</strain>
    </source>
</reference>
<evidence type="ECO:0000313" key="5">
    <source>
        <dbReference type="Proteomes" id="UP000198356"/>
    </source>
</evidence>
<protein>
    <submittedName>
        <fullName evidence="4">Prepilin peptidase CpaA</fullName>
    </submittedName>
</protein>
<dbReference type="Pfam" id="PF01478">
    <property type="entry name" value="Peptidase_A24"/>
    <property type="match status" value="1"/>
</dbReference>
<dbReference type="InterPro" id="IPR050882">
    <property type="entry name" value="Prepilin_peptidase/N-MTase"/>
</dbReference>
<dbReference type="GO" id="GO:0004190">
    <property type="term" value="F:aspartic-type endopeptidase activity"/>
    <property type="evidence" value="ECO:0007669"/>
    <property type="project" value="InterPro"/>
</dbReference>
<keyword evidence="5" id="KW-1185">Reference proteome</keyword>
<keyword evidence="2" id="KW-0472">Membrane</keyword>
<dbReference type="AlphaFoldDB" id="A0A239ER99"/>
<name>A0A239ER99_9BACT</name>
<evidence type="ECO:0000313" key="4">
    <source>
        <dbReference type="EMBL" id="SNS47157.1"/>
    </source>
</evidence>
<keyword evidence="2" id="KW-0812">Transmembrane</keyword>
<comment type="similarity">
    <text evidence="1">Belongs to the peptidase A24 family.</text>
</comment>
<organism evidence="4 5">
    <name type="scientific">Granulicella rosea</name>
    <dbReference type="NCBI Taxonomy" id="474952"/>
    <lineage>
        <taxon>Bacteria</taxon>
        <taxon>Pseudomonadati</taxon>
        <taxon>Acidobacteriota</taxon>
        <taxon>Terriglobia</taxon>
        <taxon>Terriglobales</taxon>
        <taxon>Acidobacteriaceae</taxon>
        <taxon>Granulicella</taxon>
    </lineage>
</organism>
<feature type="transmembrane region" description="Helical" evidence="2">
    <location>
        <begin position="29"/>
        <end position="47"/>
    </location>
</feature>
<feature type="transmembrane region" description="Helical" evidence="2">
    <location>
        <begin position="59"/>
        <end position="79"/>
    </location>
</feature>
<gene>
    <name evidence="4" type="ORF">SAMN05421770_1011117</name>
</gene>
<dbReference type="EMBL" id="FZOU01000001">
    <property type="protein sequence ID" value="SNS47157.1"/>
    <property type="molecule type" value="Genomic_DNA"/>
</dbReference>
<evidence type="ECO:0000259" key="3">
    <source>
        <dbReference type="Pfam" id="PF01478"/>
    </source>
</evidence>
<dbReference type="Gene3D" id="1.20.120.1220">
    <property type="match status" value="1"/>
</dbReference>
<dbReference type="PANTHER" id="PTHR30487:SF0">
    <property type="entry name" value="PREPILIN LEADER PEPTIDASE_N-METHYLTRANSFERASE-RELATED"/>
    <property type="match status" value="1"/>
</dbReference>
<dbReference type="RefSeq" id="WP_089407346.1">
    <property type="nucleotide sequence ID" value="NZ_FZOU01000001.1"/>
</dbReference>
<evidence type="ECO:0000256" key="2">
    <source>
        <dbReference type="SAM" id="Phobius"/>
    </source>
</evidence>
<dbReference type="PANTHER" id="PTHR30487">
    <property type="entry name" value="TYPE 4 PREPILIN-LIKE PROTEINS LEADER PEPTIDE-PROCESSING ENZYME"/>
    <property type="match status" value="1"/>
</dbReference>
<dbReference type="InterPro" id="IPR000045">
    <property type="entry name" value="Prepilin_IV_endopep_pep"/>
</dbReference>
<sequence>MHIDREFVYPAAATACALIGAATDIKSRRIPNILTGPSLLAGLLLHLSLDGWHGLLSSFGAALFCGAVFLIFHLAGGMGAGDVKLIAAAGCLAGLPNSAYLLVLTAITGGVMAVGMALMRGRLKSTLFNVAALATHHKEQGLTPHPELNVLNASTLRLPYGLAIAAGCCATLYTQGLAR</sequence>
<keyword evidence="2" id="KW-1133">Transmembrane helix</keyword>
<feature type="domain" description="Prepilin type IV endopeptidase peptidase" evidence="3">
    <location>
        <begin position="13"/>
        <end position="114"/>
    </location>
</feature>
<proteinExistence type="inferred from homology"/>
<dbReference type="GO" id="GO:0005886">
    <property type="term" value="C:plasma membrane"/>
    <property type="evidence" value="ECO:0007669"/>
    <property type="project" value="TreeGrafter"/>
</dbReference>
<evidence type="ECO:0000256" key="1">
    <source>
        <dbReference type="ARBA" id="ARBA00005801"/>
    </source>
</evidence>
<dbReference type="Proteomes" id="UP000198356">
    <property type="component" value="Unassembled WGS sequence"/>
</dbReference>
<feature type="transmembrane region" description="Helical" evidence="2">
    <location>
        <begin position="99"/>
        <end position="119"/>
    </location>
</feature>
<dbReference type="GO" id="GO:0006465">
    <property type="term" value="P:signal peptide processing"/>
    <property type="evidence" value="ECO:0007669"/>
    <property type="project" value="TreeGrafter"/>
</dbReference>
<dbReference type="OrthoDB" id="5508079at2"/>
<accession>A0A239ER99</accession>